<feature type="region of interest" description="Disordered" evidence="1">
    <location>
        <begin position="565"/>
        <end position="639"/>
    </location>
</feature>
<organism evidence="3 4">
    <name type="scientific">Recurvomyces mirabilis</name>
    <dbReference type="NCBI Taxonomy" id="574656"/>
    <lineage>
        <taxon>Eukaryota</taxon>
        <taxon>Fungi</taxon>
        <taxon>Dikarya</taxon>
        <taxon>Ascomycota</taxon>
        <taxon>Pezizomycotina</taxon>
        <taxon>Dothideomycetes</taxon>
        <taxon>Dothideomycetidae</taxon>
        <taxon>Mycosphaerellales</taxon>
        <taxon>Teratosphaeriaceae</taxon>
        <taxon>Recurvomyces</taxon>
    </lineage>
</organism>
<reference evidence="3" key="1">
    <citation type="submission" date="2023-07" db="EMBL/GenBank/DDBJ databases">
        <title>Black Yeasts Isolated from many extreme environments.</title>
        <authorList>
            <person name="Coleine C."/>
            <person name="Stajich J.E."/>
            <person name="Selbmann L."/>
        </authorList>
    </citation>
    <scope>NUCLEOTIDE SEQUENCE</scope>
    <source>
        <strain evidence="3">CCFEE 5485</strain>
    </source>
</reference>
<dbReference type="PROSITE" id="PS50076">
    <property type="entry name" value="DNAJ_2"/>
    <property type="match status" value="1"/>
</dbReference>
<feature type="region of interest" description="Disordered" evidence="1">
    <location>
        <begin position="361"/>
        <end position="388"/>
    </location>
</feature>
<feature type="domain" description="J" evidence="2">
    <location>
        <begin position="11"/>
        <end position="78"/>
    </location>
</feature>
<evidence type="ECO:0000313" key="3">
    <source>
        <dbReference type="EMBL" id="KAK3670774.1"/>
    </source>
</evidence>
<dbReference type="GO" id="GO:0031072">
    <property type="term" value="F:heat shock protein binding"/>
    <property type="evidence" value="ECO:0007669"/>
    <property type="project" value="TreeGrafter"/>
</dbReference>
<dbReference type="CDD" id="cd06257">
    <property type="entry name" value="DnaJ"/>
    <property type="match status" value="1"/>
</dbReference>
<comment type="caution">
    <text evidence="3">The sequence shown here is derived from an EMBL/GenBank/DDBJ whole genome shotgun (WGS) entry which is preliminary data.</text>
</comment>
<dbReference type="SMART" id="SM00271">
    <property type="entry name" value="DnaJ"/>
    <property type="match status" value="1"/>
</dbReference>
<dbReference type="SUPFAM" id="SSF46565">
    <property type="entry name" value="Chaperone J-domain"/>
    <property type="match status" value="1"/>
</dbReference>
<dbReference type="PANTHER" id="PTHR44144:SF1">
    <property type="entry name" value="DNAJ HOMOLOG SUBFAMILY C MEMBER 9"/>
    <property type="match status" value="1"/>
</dbReference>
<dbReference type="Gene3D" id="1.10.287.110">
    <property type="entry name" value="DnaJ domain"/>
    <property type="match status" value="1"/>
</dbReference>
<dbReference type="GO" id="GO:0005737">
    <property type="term" value="C:cytoplasm"/>
    <property type="evidence" value="ECO:0007669"/>
    <property type="project" value="TreeGrafter"/>
</dbReference>
<proteinExistence type="predicted"/>
<evidence type="ECO:0000259" key="2">
    <source>
        <dbReference type="PROSITE" id="PS50076"/>
    </source>
</evidence>
<dbReference type="AlphaFoldDB" id="A0AAE0TPQ2"/>
<evidence type="ECO:0000256" key="1">
    <source>
        <dbReference type="SAM" id="MobiDB-lite"/>
    </source>
</evidence>
<keyword evidence="4" id="KW-1185">Reference proteome</keyword>
<feature type="compositionally biased region" description="Basic and acidic residues" evidence="1">
    <location>
        <begin position="618"/>
        <end position="639"/>
    </location>
</feature>
<sequence>MSQSSRLPDGELYRILGVEPDADQDAIKKAYRKRSFEEHPDKKAPEEAAEASKIFIRVTSAYVILNDPGKRKQYDRSGELGEPLSFDESRQRFDTVYADEDALDKEADKLVDFWTLSSTLSGSPAHSLETSFDGFERNLEKLFADYSLMSSSKRKLRAESLENLAMYCGRNFGKQNEERLRAWNGRDQLTPFIDGKYYARDDNLVDKAEVPVELFYGIDRVRQLHHAYDKEFRLMVEDQNVNELVKLLNQSHKPEYENAVARYRPMLRANVATKIDWKDVRNILQALRKVKQADRLLDNTWKPQRAQFDLFAQTAIFPSQWTQVIDEVLAPGLKTAPAIQSTFGHAATVEDEDMGGVAYPDLGNEAGPSRSKGKAAIRPQSTTDHDRLAAGSTSQDLGVLGDADDSIFVQDWQQNSYKVFGWRTFGRVDQLFLEVQRPNQATELKILRIESALPYRRTLESVKQRPGLDLNRKRLTTTELRDHDLSEFRIIGFAQVVPGIAPTTGYSRDTPCYFITQLGGETRVVTRSEMSSAYGQPMIGRILQGIQQKYSKELVRMKPMQKQLALQYAMGESDSDSDPDYSSDSPPSRHHGRGAMRQLGSSYRARTAQQPQLLLGQARRDPRIEESKDRVGDALHSLEDLDPSERDIVLQSLKTMNDPQEEIVGGLEQLKISYERKGGKQHSQAIDELLSLAKGDQTAVTQHSRAG</sequence>
<accession>A0AAE0TPQ2</accession>
<dbReference type="PANTHER" id="PTHR44144">
    <property type="entry name" value="DNAJ HOMOLOG SUBFAMILY C MEMBER 9"/>
    <property type="match status" value="1"/>
</dbReference>
<dbReference type="InterPro" id="IPR036869">
    <property type="entry name" value="J_dom_sf"/>
</dbReference>
<dbReference type="Pfam" id="PF00226">
    <property type="entry name" value="DnaJ"/>
    <property type="match status" value="1"/>
</dbReference>
<protein>
    <recommendedName>
        <fullName evidence="2">J domain-containing protein</fullName>
    </recommendedName>
</protein>
<dbReference type="InterPro" id="IPR001623">
    <property type="entry name" value="DnaJ_domain"/>
</dbReference>
<name>A0AAE0TPQ2_9PEZI</name>
<gene>
    <name evidence="3" type="ORF">LTR78_009346</name>
</gene>
<dbReference type="Proteomes" id="UP001274830">
    <property type="component" value="Unassembled WGS sequence"/>
</dbReference>
<dbReference type="GO" id="GO:0005634">
    <property type="term" value="C:nucleus"/>
    <property type="evidence" value="ECO:0007669"/>
    <property type="project" value="TreeGrafter"/>
</dbReference>
<evidence type="ECO:0000313" key="4">
    <source>
        <dbReference type="Proteomes" id="UP001274830"/>
    </source>
</evidence>
<dbReference type="InterPro" id="IPR052594">
    <property type="entry name" value="J_domain-containing_protein"/>
</dbReference>
<dbReference type="PRINTS" id="PR00625">
    <property type="entry name" value="JDOMAIN"/>
</dbReference>
<dbReference type="EMBL" id="JAUTXT010000051">
    <property type="protein sequence ID" value="KAK3670774.1"/>
    <property type="molecule type" value="Genomic_DNA"/>
</dbReference>